<sequence>MNFTTNGNNYSNGHNINNNKYNNYDNNYNNNDELFRTPKYKKTLNIPEMYPLDQINNHINNIQQDHHDEEEYGNYNNNNDQYDNYDYNINKENHFNSRANNRYSNSHKEDDILTTDSLKNDIDSNQRMKQKGGYSSSSNGNNGNGNYFENDQVKSNQLQENQITNLLETLNKNQKFSSELLIKNVELQKVIVGLESEITRLQDIPHASYKPPNNFQ</sequence>
<evidence type="ECO:0000313" key="2">
    <source>
        <dbReference type="EMBL" id="EGC32767.1"/>
    </source>
</evidence>
<organism evidence="2 3">
    <name type="scientific">Dictyostelium purpureum</name>
    <name type="common">Slime mold</name>
    <dbReference type="NCBI Taxonomy" id="5786"/>
    <lineage>
        <taxon>Eukaryota</taxon>
        <taxon>Amoebozoa</taxon>
        <taxon>Evosea</taxon>
        <taxon>Eumycetozoa</taxon>
        <taxon>Dictyostelia</taxon>
        <taxon>Dictyosteliales</taxon>
        <taxon>Dictyosteliaceae</taxon>
        <taxon>Dictyostelium</taxon>
    </lineage>
</organism>
<dbReference type="InParanoid" id="F0ZTE6"/>
<proteinExistence type="predicted"/>
<accession>F0ZTE6</accession>
<dbReference type="GeneID" id="10508245"/>
<dbReference type="AlphaFoldDB" id="F0ZTE6"/>
<evidence type="ECO:0000256" key="1">
    <source>
        <dbReference type="SAM" id="MobiDB-lite"/>
    </source>
</evidence>
<feature type="region of interest" description="Disordered" evidence="1">
    <location>
        <begin position="117"/>
        <end position="150"/>
    </location>
</feature>
<gene>
    <name evidence="2" type="ORF">DICPUDRAFT_155227</name>
</gene>
<reference evidence="3" key="1">
    <citation type="journal article" date="2011" name="Genome Biol.">
        <title>Comparative genomics of the social amoebae Dictyostelium discoideum and Dictyostelium purpureum.</title>
        <authorList>
            <consortium name="US DOE Joint Genome Institute (JGI-PGF)"/>
            <person name="Sucgang R."/>
            <person name="Kuo A."/>
            <person name="Tian X."/>
            <person name="Salerno W."/>
            <person name="Parikh A."/>
            <person name="Feasley C.L."/>
            <person name="Dalin E."/>
            <person name="Tu H."/>
            <person name="Huang E."/>
            <person name="Barry K."/>
            <person name="Lindquist E."/>
            <person name="Shapiro H."/>
            <person name="Bruce D."/>
            <person name="Schmutz J."/>
            <person name="Salamov A."/>
            <person name="Fey P."/>
            <person name="Gaudet P."/>
            <person name="Anjard C."/>
            <person name="Babu M.M."/>
            <person name="Basu S."/>
            <person name="Bushmanova Y."/>
            <person name="van der Wel H."/>
            <person name="Katoh-Kurasawa M."/>
            <person name="Dinh C."/>
            <person name="Coutinho P.M."/>
            <person name="Saito T."/>
            <person name="Elias M."/>
            <person name="Schaap P."/>
            <person name="Kay R.R."/>
            <person name="Henrissat B."/>
            <person name="Eichinger L."/>
            <person name="Rivero F."/>
            <person name="Putnam N.H."/>
            <person name="West C.M."/>
            <person name="Loomis W.F."/>
            <person name="Chisholm R.L."/>
            <person name="Shaulsky G."/>
            <person name="Strassmann J.E."/>
            <person name="Queller D.C."/>
            <person name="Kuspa A."/>
            <person name="Grigoriev I.V."/>
        </authorList>
    </citation>
    <scope>NUCLEOTIDE SEQUENCE [LARGE SCALE GENOMIC DNA]</scope>
    <source>
        <strain evidence="3">QSDP1</strain>
    </source>
</reference>
<dbReference type="Proteomes" id="UP000001064">
    <property type="component" value="Unassembled WGS sequence"/>
</dbReference>
<dbReference type="VEuPathDB" id="AmoebaDB:DICPUDRAFT_155227"/>
<dbReference type="KEGG" id="dpp:DICPUDRAFT_155227"/>
<dbReference type="EMBL" id="GL871175">
    <property type="protein sequence ID" value="EGC32767.1"/>
    <property type="molecule type" value="Genomic_DNA"/>
</dbReference>
<name>F0ZTE6_DICPU</name>
<keyword evidence="3" id="KW-1185">Reference proteome</keyword>
<protein>
    <submittedName>
        <fullName evidence="2">Uncharacterized protein</fullName>
    </submittedName>
</protein>
<dbReference type="RefSeq" id="XP_003290690.1">
    <property type="nucleotide sequence ID" value="XM_003290642.1"/>
</dbReference>
<feature type="region of interest" description="Disordered" evidence="1">
    <location>
        <begin position="1"/>
        <end position="25"/>
    </location>
</feature>
<evidence type="ECO:0000313" key="3">
    <source>
        <dbReference type="Proteomes" id="UP000001064"/>
    </source>
</evidence>
<dbReference type="OrthoDB" id="10682181at2759"/>
<feature type="compositionally biased region" description="Low complexity" evidence="1">
    <location>
        <begin position="132"/>
        <end position="147"/>
    </location>
</feature>